<dbReference type="EMBL" id="AJWJ01000147">
    <property type="protein sequence ID" value="KAF2074447.1"/>
    <property type="molecule type" value="Genomic_DNA"/>
</dbReference>
<feature type="region of interest" description="Disordered" evidence="1">
    <location>
        <begin position="31"/>
        <end position="50"/>
    </location>
</feature>
<evidence type="ECO:0000313" key="3">
    <source>
        <dbReference type="Proteomes" id="UP000695562"/>
    </source>
</evidence>
<comment type="caution">
    <text evidence="2">The sequence shown here is derived from an EMBL/GenBank/DDBJ whole genome shotgun (WGS) entry which is preliminary data.</text>
</comment>
<proteinExistence type="predicted"/>
<feature type="region of interest" description="Disordered" evidence="1">
    <location>
        <begin position="209"/>
        <end position="260"/>
    </location>
</feature>
<evidence type="ECO:0008006" key="4">
    <source>
        <dbReference type="Google" id="ProtNLM"/>
    </source>
</evidence>
<reference evidence="2" key="1">
    <citation type="submission" date="2020-01" db="EMBL/GenBank/DDBJ databases">
        <title>Development of genomics and gene disruption for Polysphondylium violaceum indicates a role for the polyketide synthase stlB in stalk morphogenesis.</title>
        <authorList>
            <person name="Narita B."/>
            <person name="Kawabe Y."/>
            <person name="Kin K."/>
            <person name="Saito T."/>
            <person name="Gibbs R."/>
            <person name="Kuspa A."/>
            <person name="Muzny D."/>
            <person name="Queller D."/>
            <person name="Richards S."/>
            <person name="Strassman J."/>
            <person name="Sucgang R."/>
            <person name="Worley K."/>
            <person name="Schaap P."/>
        </authorList>
    </citation>
    <scope>NUCLEOTIDE SEQUENCE</scope>
    <source>
        <strain evidence="2">QSvi11</strain>
    </source>
</reference>
<protein>
    <recommendedName>
        <fullName evidence="4">Transcription factor Iwr1 domain-containing protein</fullName>
    </recommendedName>
</protein>
<feature type="compositionally biased region" description="Acidic residues" evidence="1">
    <location>
        <begin position="186"/>
        <end position="197"/>
    </location>
</feature>
<dbReference type="Proteomes" id="UP000695562">
    <property type="component" value="Unassembled WGS sequence"/>
</dbReference>
<sequence>MIKIKNKKKIKKVQSEKEGLRKVLKQRNIERKNWGESDHSEDSEDSEDLRSEYENHNIQVDSFKAYKLWAQDRDCLIYDKVLVNPSEHFAANVVHRKELENFKVDPLKYTYDQQHQERMNNIPNLNSATIDQDCLEMGYTEPLEEEVHICKHRIELLNQKMAKLTPYPGSELTQISLPKPSKIESDYESSEVDSEFDFDFNEDDDYYRLAYPEVTSGEEDNHHGPPSEDDDDDDDDGDEYFDDDDDEYFDDDDDEEDSDEARERIMEFLFQLSGRSRASRRR</sequence>
<evidence type="ECO:0000313" key="2">
    <source>
        <dbReference type="EMBL" id="KAF2074447.1"/>
    </source>
</evidence>
<feature type="compositionally biased region" description="Basic and acidic residues" evidence="1">
    <location>
        <begin position="31"/>
        <end position="40"/>
    </location>
</feature>
<evidence type="ECO:0000256" key="1">
    <source>
        <dbReference type="SAM" id="MobiDB-lite"/>
    </source>
</evidence>
<keyword evidence="3" id="KW-1185">Reference proteome</keyword>
<feature type="compositionally biased region" description="Acidic residues" evidence="1">
    <location>
        <begin position="227"/>
        <end position="260"/>
    </location>
</feature>
<organism evidence="2 3">
    <name type="scientific">Polysphondylium violaceum</name>
    <dbReference type="NCBI Taxonomy" id="133409"/>
    <lineage>
        <taxon>Eukaryota</taxon>
        <taxon>Amoebozoa</taxon>
        <taxon>Evosea</taxon>
        <taxon>Eumycetozoa</taxon>
        <taxon>Dictyostelia</taxon>
        <taxon>Dictyosteliales</taxon>
        <taxon>Dictyosteliaceae</taxon>
        <taxon>Polysphondylium</taxon>
    </lineage>
</organism>
<dbReference type="AlphaFoldDB" id="A0A8J4V5F2"/>
<name>A0A8J4V5F2_9MYCE</name>
<feature type="region of interest" description="Disordered" evidence="1">
    <location>
        <begin position="169"/>
        <end position="197"/>
    </location>
</feature>
<accession>A0A8J4V5F2</accession>
<gene>
    <name evidence="2" type="ORF">CYY_004264</name>
</gene>